<gene>
    <name evidence="2" type="ORF">STAS_14006</name>
</gene>
<evidence type="ECO:0000313" key="3">
    <source>
        <dbReference type="Proteomes" id="UP000325081"/>
    </source>
</evidence>
<keyword evidence="3" id="KW-1185">Reference proteome</keyword>
<dbReference type="Proteomes" id="UP000325081">
    <property type="component" value="Unassembled WGS sequence"/>
</dbReference>
<sequence length="186" mass="20935">MRDEEAQKPQTAPSSSSCTNLAASFGGNGKRDSPNLEGLFGRGKYKLWALTAITLLALWSMFTGSVTLKSSAVNLDRLSEDLEPYAHGDLDVLDVDEREKMVRQMWNVYQHSSIARLPSFWRDAFGAAYQELTSEVSSIRDAAILEIAKMSFWSHNIYDSPPIEPTSRLSKEVRPSSNLRKMRKQM</sequence>
<dbReference type="PANTHER" id="PTHR34358">
    <property type="entry name" value="OS03G0411600 PROTEIN"/>
    <property type="match status" value="1"/>
</dbReference>
<accession>A0A5A7PXH3</accession>
<name>A0A5A7PXH3_STRAF</name>
<dbReference type="AlphaFoldDB" id="A0A5A7PXH3"/>
<feature type="compositionally biased region" description="Polar residues" evidence="1">
    <location>
        <begin position="8"/>
        <end position="22"/>
    </location>
</feature>
<protein>
    <submittedName>
        <fullName evidence="2">Uncharacterized protein</fullName>
    </submittedName>
</protein>
<evidence type="ECO:0000313" key="2">
    <source>
        <dbReference type="EMBL" id="GER37583.1"/>
    </source>
</evidence>
<comment type="caution">
    <text evidence="2">The sequence shown here is derived from an EMBL/GenBank/DDBJ whole genome shotgun (WGS) entry which is preliminary data.</text>
</comment>
<dbReference type="Pfam" id="PF06708">
    <property type="entry name" value="DUF1195"/>
    <property type="match status" value="1"/>
</dbReference>
<evidence type="ECO:0000256" key="1">
    <source>
        <dbReference type="SAM" id="MobiDB-lite"/>
    </source>
</evidence>
<feature type="region of interest" description="Disordered" evidence="1">
    <location>
        <begin position="1"/>
        <end position="29"/>
    </location>
</feature>
<proteinExistence type="predicted"/>
<dbReference type="PANTHER" id="PTHR34358:SF2">
    <property type="entry name" value="OS03G0411600 PROTEIN"/>
    <property type="match status" value="1"/>
</dbReference>
<feature type="region of interest" description="Disordered" evidence="1">
    <location>
        <begin position="164"/>
        <end position="186"/>
    </location>
</feature>
<reference evidence="3" key="1">
    <citation type="journal article" date="2019" name="Curr. Biol.">
        <title>Genome Sequence of Striga asiatica Provides Insight into the Evolution of Plant Parasitism.</title>
        <authorList>
            <person name="Yoshida S."/>
            <person name="Kim S."/>
            <person name="Wafula E.K."/>
            <person name="Tanskanen J."/>
            <person name="Kim Y.M."/>
            <person name="Honaas L."/>
            <person name="Yang Z."/>
            <person name="Spallek T."/>
            <person name="Conn C.E."/>
            <person name="Ichihashi Y."/>
            <person name="Cheong K."/>
            <person name="Cui S."/>
            <person name="Der J.P."/>
            <person name="Gundlach H."/>
            <person name="Jiao Y."/>
            <person name="Hori C."/>
            <person name="Ishida J.K."/>
            <person name="Kasahara H."/>
            <person name="Kiba T."/>
            <person name="Kim M.S."/>
            <person name="Koo N."/>
            <person name="Laohavisit A."/>
            <person name="Lee Y.H."/>
            <person name="Lumba S."/>
            <person name="McCourt P."/>
            <person name="Mortimer J.C."/>
            <person name="Mutuku J.M."/>
            <person name="Nomura T."/>
            <person name="Sasaki-Sekimoto Y."/>
            <person name="Seto Y."/>
            <person name="Wang Y."/>
            <person name="Wakatake T."/>
            <person name="Sakakibara H."/>
            <person name="Demura T."/>
            <person name="Yamaguchi S."/>
            <person name="Yoneyama K."/>
            <person name="Manabe R.I."/>
            <person name="Nelson D.C."/>
            <person name="Schulman A.H."/>
            <person name="Timko M.P."/>
            <person name="dePamphilis C.W."/>
            <person name="Choi D."/>
            <person name="Shirasu K."/>
        </authorList>
    </citation>
    <scope>NUCLEOTIDE SEQUENCE [LARGE SCALE GENOMIC DNA]</scope>
    <source>
        <strain evidence="3">cv. UVA1</strain>
    </source>
</reference>
<dbReference type="EMBL" id="BKCP01005405">
    <property type="protein sequence ID" value="GER37583.1"/>
    <property type="molecule type" value="Genomic_DNA"/>
</dbReference>
<organism evidence="2 3">
    <name type="scientific">Striga asiatica</name>
    <name type="common">Asiatic witchweed</name>
    <name type="synonym">Buchnera asiatica</name>
    <dbReference type="NCBI Taxonomy" id="4170"/>
    <lineage>
        <taxon>Eukaryota</taxon>
        <taxon>Viridiplantae</taxon>
        <taxon>Streptophyta</taxon>
        <taxon>Embryophyta</taxon>
        <taxon>Tracheophyta</taxon>
        <taxon>Spermatophyta</taxon>
        <taxon>Magnoliopsida</taxon>
        <taxon>eudicotyledons</taxon>
        <taxon>Gunneridae</taxon>
        <taxon>Pentapetalae</taxon>
        <taxon>asterids</taxon>
        <taxon>lamiids</taxon>
        <taxon>Lamiales</taxon>
        <taxon>Orobanchaceae</taxon>
        <taxon>Buchnereae</taxon>
        <taxon>Striga</taxon>
    </lineage>
</organism>
<dbReference type="OrthoDB" id="2020737at2759"/>
<dbReference type="InterPro" id="IPR010608">
    <property type="entry name" value="DUF1195"/>
</dbReference>